<protein>
    <submittedName>
        <fullName evidence="2">DUF5641 domain-containing protein</fullName>
    </submittedName>
</protein>
<proteinExistence type="predicted"/>
<sequence length="201" mass="23044">MFTTEKAPWKGAMYERLIGVIKPLLKKAIGRKRMNHDELQTIVKEAELAVNSRPITRMDGESLDYLTPQMFLAPHATKLLPIGQGEDGQDPDYQPKMAGAEGLRQAQKLIQNRLNCLWENWKINYLQWIKERAKLKHKANRSEADGEPNVGQVVLVNDENQPRNRWKLARVVKLNRSQDGMCRAVEIKLPSGEVTRRPPNL</sequence>
<dbReference type="WBParaSite" id="JU765_v2.g9006.t1">
    <property type="protein sequence ID" value="JU765_v2.g9006.t1"/>
    <property type="gene ID" value="JU765_v2.g9006"/>
</dbReference>
<evidence type="ECO:0000313" key="2">
    <source>
        <dbReference type="WBParaSite" id="JU765_v2.g9006.t1"/>
    </source>
</evidence>
<organism evidence="1 2">
    <name type="scientific">Panagrolaimus sp. JU765</name>
    <dbReference type="NCBI Taxonomy" id="591449"/>
    <lineage>
        <taxon>Eukaryota</taxon>
        <taxon>Metazoa</taxon>
        <taxon>Ecdysozoa</taxon>
        <taxon>Nematoda</taxon>
        <taxon>Chromadorea</taxon>
        <taxon>Rhabditida</taxon>
        <taxon>Tylenchina</taxon>
        <taxon>Panagrolaimomorpha</taxon>
        <taxon>Panagrolaimoidea</taxon>
        <taxon>Panagrolaimidae</taxon>
        <taxon>Panagrolaimus</taxon>
    </lineage>
</organism>
<reference evidence="2" key="1">
    <citation type="submission" date="2022-11" db="UniProtKB">
        <authorList>
            <consortium name="WormBaseParasite"/>
        </authorList>
    </citation>
    <scope>IDENTIFICATION</scope>
</reference>
<dbReference type="Proteomes" id="UP000887576">
    <property type="component" value="Unplaced"/>
</dbReference>
<evidence type="ECO:0000313" key="1">
    <source>
        <dbReference type="Proteomes" id="UP000887576"/>
    </source>
</evidence>
<accession>A0AC34RQR0</accession>
<name>A0AC34RQR0_9BILA</name>